<dbReference type="InterPro" id="IPR036591">
    <property type="entry name" value="YggU-like_sf"/>
</dbReference>
<dbReference type="SUPFAM" id="SSF69786">
    <property type="entry name" value="YggU-like"/>
    <property type="match status" value="1"/>
</dbReference>
<dbReference type="KEGG" id="cjap:GWK36_01520"/>
<comment type="similarity">
    <text evidence="1 2">Belongs to the UPF0235 family.</text>
</comment>
<dbReference type="InterPro" id="IPR003746">
    <property type="entry name" value="DUF167"/>
</dbReference>
<dbReference type="AlphaFoldDB" id="A0A6G7VAJ8"/>
<dbReference type="EMBL" id="CP048029">
    <property type="protein sequence ID" value="QIK36895.1"/>
    <property type="molecule type" value="Genomic_DNA"/>
</dbReference>
<dbReference type="SMART" id="SM01152">
    <property type="entry name" value="DUF167"/>
    <property type="match status" value="1"/>
</dbReference>
<name>A0A6G7VAJ8_9GAMM</name>
<protein>
    <recommendedName>
        <fullName evidence="2">UPF0235 protein GWK36_01520</fullName>
    </recommendedName>
</protein>
<reference evidence="4" key="1">
    <citation type="submission" date="2020-01" db="EMBL/GenBank/DDBJ databases">
        <title>Caldichromatium gen. nov., sp. nov., a thermophilic purple sulfur bacterium member of the family Chromatiaceae isolated from Nakabusa hot spring, Japan.</title>
        <authorList>
            <person name="Saini M.K."/>
            <person name="Hanada S."/>
            <person name="Tank M."/>
        </authorList>
    </citation>
    <scope>NUCLEOTIDE SEQUENCE [LARGE SCALE GENOMIC DNA]</scope>
    <source>
        <strain evidence="4">No.7</strain>
    </source>
</reference>
<dbReference type="NCBIfam" id="TIGR00251">
    <property type="entry name" value="DUF167 family protein"/>
    <property type="match status" value="1"/>
</dbReference>
<dbReference type="Gene3D" id="3.30.1200.10">
    <property type="entry name" value="YggU-like"/>
    <property type="match status" value="1"/>
</dbReference>
<dbReference type="Pfam" id="PF02594">
    <property type="entry name" value="DUF167"/>
    <property type="match status" value="1"/>
</dbReference>
<keyword evidence="4" id="KW-1185">Reference proteome</keyword>
<evidence type="ECO:0000313" key="4">
    <source>
        <dbReference type="Proteomes" id="UP000502699"/>
    </source>
</evidence>
<evidence type="ECO:0000256" key="1">
    <source>
        <dbReference type="ARBA" id="ARBA00010364"/>
    </source>
</evidence>
<organism evidence="3 4">
    <name type="scientific">Caldichromatium japonicum</name>
    <dbReference type="NCBI Taxonomy" id="2699430"/>
    <lineage>
        <taxon>Bacteria</taxon>
        <taxon>Pseudomonadati</taxon>
        <taxon>Pseudomonadota</taxon>
        <taxon>Gammaproteobacteria</taxon>
        <taxon>Chromatiales</taxon>
        <taxon>Chromatiaceae</taxon>
        <taxon>Caldichromatium</taxon>
    </lineage>
</organism>
<evidence type="ECO:0000313" key="3">
    <source>
        <dbReference type="EMBL" id="QIK36895.1"/>
    </source>
</evidence>
<evidence type="ECO:0000256" key="2">
    <source>
        <dbReference type="HAMAP-Rule" id="MF_00634"/>
    </source>
</evidence>
<accession>A0A6G7VAJ8</accession>
<dbReference type="RefSeq" id="WP_166269475.1">
    <property type="nucleotide sequence ID" value="NZ_CP048029.1"/>
</dbReference>
<proteinExistence type="inferred from homology"/>
<dbReference type="Proteomes" id="UP000502699">
    <property type="component" value="Chromosome"/>
</dbReference>
<dbReference type="HAMAP" id="MF_00634">
    <property type="entry name" value="UPF0235"/>
    <property type="match status" value="1"/>
</dbReference>
<gene>
    <name evidence="3" type="ORF">GWK36_01520</name>
</gene>
<sequence>MSWYRWEGEDLELRVRVQPRAPRDAFDTPDPSGAYYWVRLKAPPVEGKGNKALQRFIADAFGVPLSQVSLLSGDRARYKRLRIQRPRQIPSSLTIAPCNG</sequence>